<reference evidence="4" key="1">
    <citation type="submission" date="2022-11" db="UniProtKB">
        <authorList>
            <consortium name="WormBaseParasite"/>
        </authorList>
    </citation>
    <scope>IDENTIFICATION</scope>
</reference>
<sequence>MDQDEGYMVDAELTDFDDEDEQNESGGDDDLGIEVIDHHNTGHKKETPLDEMQQEVLTPSEVVDHMSQIINDVTSVMQIPGTTARILLGHYKWDKERLMEA</sequence>
<evidence type="ECO:0000313" key="3">
    <source>
        <dbReference type="Proteomes" id="UP000887565"/>
    </source>
</evidence>
<dbReference type="InterPro" id="IPR048962">
    <property type="entry name" value="ARIH1-like_UBL"/>
</dbReference>
<proteinExistence type="predicted"/>
<evidence type="ECO:0000259" key="2">
    <source>
        <dbReference type="Pfam" id="PF21235"/>
    </source>
</evidence>
<dbReference type="WBParaSite" id="nRc.2.0.1.t38978-RA">
    <property type="protein sequence ID" value="nRc.2.0.1.t38978-RA"/>
    <property type="gene ID" value="nRc.2.0.1.g38978"/>
</dbReference>
<feature type="compositionally biased region" description="Acidic residues" evidence="1">
    <location>
        <begin position="1"/>
        <end position="32"/>
    </location>
</feature>
<name>A0A915KLS5_ROMCU</name>
<evidence type="ECO:0000256" key="1">
    <source>
        <dbReference type="SAM" id="MobiDB-lite"/>
    </source>
</evidence>
<feature type="compositionally biased region" description="Basic and acidic residues" evidence="1">
    <location>
        <begin position="35"/>
        <end position="48"/>
    </location>
</feature>
<organism evidence="3 4">
    <name type="scientific">Romanomermis culicivorax</name>
    <name type="common">Nematode worm</name>
    <dbReference type="NCBI Taxonomy" id="13658"/>
    <lineage>
        <taxon>Eukaryota</taxon>
        <taxon>Metazoa</taxon>
        <taxon>Ecdysozoa</taxon>
        <taxon>Nematoda</taxon>
        <taxon>Enoplea</taxon>
        <taxon>Dorylaimia</taxon>
        <taxon>Mermithida</taxon>
        <taxon>Mermithoidea</taxon>
        <taxon>Mermithidae</taxon>
        <taxon>Romanomermis</taxon>
    </lineage>
</organism>
<feature type="domain" description="E3 ubiquitin-protein ligase ARIH1-like UBA-like" evidence="2">
    <location>
        <begin position="65"/>
        <end position="100"/>
    </location>
</feature>
<dbReference type="Proteomes" id="UP000887565">
    <property type="component" value="Unplaced"/>
</dbReference>
<accession>A0A915KLS5</accession>
<dbReference type="AlphaFoldDB" id="A0A915KLS5"/>
<keyword evidence="3" id="KW-1185">Reference proteome</keyword>
<dbReference type="Pfam" id="PF21235">
    <property type="entry name" value="UBA_ARI1"/>
    <property type="match status" value="1"/>
</dbReference>
<protein>
    <recommendedName>
        <fullName evidence="2">E3 ubiquitin-protein ligase ARIH1-like UBA-like domain-containing protein</fullName>
    </recommendedName>
</protein>
<evidence type="ECO:0000313" key="4">
    <source>
        <dbReference type="WBParaSite" id="nRc.2.0.1.t38978-RA"/>
    </source>
</evidence>
<feature type="region of interest" description="Disordered" evidence="1">
    <location>
        <begin position="1"/>
        <end position="52"/>
    </location>
</feature>